<accession>A0A8D8WYZ2</accession>
<dbReference type="EMBL" id="HBUF01595256">
    <property type="protein sequence ID" value="CAG6774573.1"/>
    <property type="molecule type" value="Transcribed_RNA"/>
</dbReference>
<feature type="signal peptide" evidence="2">
    <location>
        <begin position="1"/>
        <end position="27"/>
    </location>
</feature>
<dbReference type="EMBL" id="HBUF01595262">
    <property type="protein sequence ID" value="CAG6774591.1"/>
    <property type="molecule type" value="Transcribed_RNA"/>
</dbReference>
<dbReference type="EMBL" id="HBUF01595261">
    <property type="protein sequence ID" value="CAG6774588.1"/>
    <property type="molecule type" value="Transcribed_RNA"/>
</dbReference>
<feature type="coiled-coil region" evidence="1">
    <location>
        <begin position="83"/>
        <end position="110"/>
    </location>
</feature>
<dbReference type="EMBL" id="HBUF01595258">
    <property type="protein sequence ID" value="CAG6774579.1"/>
    <property type="molecule type" value="Transcribed_RNA"/>
</dbReference>
<dbReference type="AlphaFoldDB" id="A0A8D8WYZ2"/>
<dbReference type="EMBL" id="HBUF01086668">
    <property type="protein sequence ID" value="CAG6634507.1"/>
    <property type="molecule type" value="Transcribed_RNA"/>
</dbReference>
<protein>
    <submittedName>
        <fullName evidence="3">Uncharacterized protein</fullName>
    </submittedName>
</protein>
<keyword evidence="1" id="KW-0175">Coiled coil</keyword>
<name>A0A8D8WYZ2_9HEMI</name>
<proteinExistence type="predicted"/>
<evidence type="ECO:0000256" key="1">
    <source>
        <dbReference type="SAM" id="Coils"/>
    </source>
</evidence>
<organism evidence="3">
    <name type="scientific">Cacopsylla melanoneura</name>
    <dbReference type="NCBI Taxonomy" id="428564"/>
    <lineage>
        <taxon>Eukaryota</taxon>
        <taxon>Metazoa</taxon>
        <taxon>Ecdysozoa</taxon>
        <taxon>Arthropoda</taxon>
        <taxon>Hexapoda</taxon>
        <taxon>Insecta</taxon>
        <taxon>Pterygota</taxon>
        <taxon>Neoptera</taxon>
        <taxon>Paraneoptera</taxon>
        <taxon>Hemiptera</taxon>
        <taxon>Sternorrhyncha</taxon>
        <taxon>Psylloidea</taxon>
        <taxon>Psyllidae</taxon>
        <taxon>Psyllinae</taxon>
        <taxon>Cacopsylla</taxon>
    </lineage>
</organism>
<keyword evidence="2" id="KW-0732">Signal</keyword>
<evidence type="ECO:0000313" key="3">
    <source>
        <dbReference type="EMBL" id="CAG6677687.1"/>
    </source>
</evidence>
<reference evidence="3" key="1">
    <citation type="submission" date="2021-05" db="EMBL/GenBank/DDBJ databases">
        <authorList>
            <person name="Alioto T."/>
            <person name="Alioto T."/>
            <person name="Gomez Garrido J."/>
        </authorList>
    </citation>
    <scope>NUCLEOTIDE SEQUENCE</scope>
</reference>
<dbReference type="EMBL" id="HBUF01595255">
    <property type="protein sequence ID" value="CAG6774571.1"/>
    <property type="molecule type" value="Transcribed_RNA"/>
</dbReference>
<dbReference type="EMBL" id="HBUF01595259">
    <property type="protein sequence ID" value="CAG6774582.1"/>
    <property type="molecule type" value="Transcribed_RNA"/>
</dbReference>
<dbReference type="EMBL" id="HBUF01595260">
    <property type="protein sequence ID" value="CAG6774585.1"/>
    <property type="molecule type" value="Transcribed_RNA"/>
</dbReference>
<evidence type="ECO:0000256" key="2">
    <source>
        <dbReference type="SAM" id="SignalP"/>
    </source>
</evidence>
<feature type="chain" id="PRO_5035703651" evidence="2">
    <location>
        <begin position="28"/>
        <end position="405"/>
    </location>
</feature>
<sequence>MNHAHQCTMRCCVLGLLLAVCIGNTTGEHDVVESTTLDNYQWIMKHVWEWPTYPPDWPSHLPTTTYEVPTVSTPLPNRVLNLIKNNDEEMDKLEARVEDYKKQCDVNKTDIEFLNRTRWSLDEATEYFACLHDIRAKIKFEKDKFRNGTYLLDAIKELKKKVRSGLVKIARAKKKIGHMIPEYTFQTRRAEYFQLIEFELAVKRTRKVHKLRLQLLNKHHKYYLRHYKPTSTRGPIKYEALPPGLQELVDAGKFNITGIIRPNDITNKIRQTTNLVAIFNNITTKKWKRLTGPELEEAMKKWNRYTPAIYFRKFKTTTPWSITVAVKRELNRRKYERMMDNLRKRIAVGITTRKIMRWMQAFRKNTPVRKQRTYKDVEPTLKKGEKIIRKTTINIEDFDKSHVYV</sequence>
<dbReference type="EMBL" id="HBUF01243316">
    <property type="protein sequence ID" value="CAG6677687.1"/>
    <property type="molecule type" value="Transcribed_RNA"/>
</dbReference>
<dbReference type="EMBL" id="HBUF01595257">
    <property type="protein sequence ID" value="CAG6774576.1"/>
    <property type="molecule type" value="Transcribed_RNA"/>
</dbReference>